<comment type="caution">
    <text evidence="9">The sequence shown here is derived from an EMBL/GenBank/DDBJ whole genome shotgun (WGS) entry which is preliminary data.</text>
</comment>
<evidence type="ECO:0000256" key="4">
    <source>
        <dbReference type="ARBA" id="ARBA00023180"/>
    </source>
</evidence>
<dbReference type="InterPro" id="IPR013783">
    <property type="entry name" value="Ig-like_fold"/>
</dbReference>
<evidence type="ECO:0000256" key="3">
    <source>
        <dbReference type="ARBA" id="ARBA00023157"/>
    </source>
</evidence>
<sequence length="1010" mass="111952">GTIVADDWRVGQPNRFMPEMSRSMCRAWILLFGCLLQVLHANSKCHHVVKERSKRKYHLMCSMPHPMYEVKIVRGGQTVIGTCPANQKQCQTFESGFTFRRVGNPKYAVLLTIGQVTRTNTAGKWTCMFMAAVSGAHTNKSCTIEVVDFGNMPCKLTFNKTMNRVIGECHIQKFFSSADHYQCKWHINGEEVDGRSVKFHTKPFIEENRVYKSGTCHLNTAPSLGTSNYTVDIYPGTPKYVGTLEFVGPGKSVCLPWGYVAYNKNVSQDRADGIDRDIRPPSLVAHTIPGCPFSVYQGETYTCECCVSDAGFPPGFLEWDDQNGRRIVRANYGVKTLLLSKTFPKAGSWRFKCSLVWMNLENLTSMTFSVRVKETGVPPGHLEWLDNNNKSLKRGQNGMYSLRLSIKLERAGLTKFTCRIVWLGRTNVSSSAVNVTVQDIIPPPRVDLPRDCKRSVFKGDNYTCTCTVQNTGSPPGHLEWVDNDGQRVGRGQDAVTSLIISTTLLEAGSTKFTCRIVWMGLSNVSSAAVTVQVQGAPPGHLEWVDKNNNSLTRGEDGVRSLLLITELEQAGSTKFTCRLVWLGRTDVSSATVNVIVQEPKPPSPVLLRNCPQSELKGQIYTCTCYAQNTGFPPGHLEWLDKNNNSLTRGKDGVTSRRLITKLERAGSTKFTCRVVWMGRTDVSSASLNVIVQDDMGNPPGTLMWLDENDSVKTRAAMWQASLTLRTQIVQPGASSFTCTILWNGRLQVVSSATATCDSTYISDEICITKGRFNHDLELVAETNTSRVVYSPQRVAECEDTARYTCQATNAGEIYRSKVVDLSVLCPPRVDDDSTEHFVIQLNSSPSSHVLHVLFVANPATDLVAKIIRATRTSSSNVPNHPLECCEKFTTNCSAYDPEQQFKAACDVTISNMTSKDAGEYVMIVSNSAGSANVTVKLVGKSQTPREDDGDNVKDLWILLGIILGTLAALFLCTCCWLCARGVHTHKKKHEDRVSLTVSEHFDINDERRSP</sequence>
<keyword evidence="6" id="KW-1133">Transmembrane helix</keyword>
<evidence type="ECO:0000259" key="8">
    <source>
        <dbReference type="PROSITE" id="PS50835"/>
    </source>
</evidence>
<evidence type="ECO:0000256" key="1">
    <source>
        <dbReference type="ARBA" id="ARBA00004479"/>
    </source>
</evidence>
<evidence type="ECO:0000313" key="9">
    <source>
        <dbReference type="EMBL" id="KAK7493724.1"/>
    </source>
</evidence>
<reference evidence="9 10" key="1">
    <citation type="journal article" date="2023" name="Sci. Data">
        <title>Genome assembly of the Korean intertidal mud-creeper Batillaria attramentaria.</title>
        <authorList>
            <person name="Patra A.K."/>
            <person name="Ho P.T."/>
            <person name="Jun S."/>
            <person name="Lee S.J."/>
            <person name="Kim Y."/>
            <person name="Won Y.J."/>
        </authorList>
    </citation>
    <scope>NUCLEOTIDE SEQUENCE [LARGE SCALE GENOMIC DNA]</scope>
    <source>
        <strain evidence="9">Wonlab-2016</strain>
    </source>
</reference>
<gene>
    <name evidence="9" type="ORF">BaRGS_00015053</name>
</gene>
<dbReference type="AlphaFoldDB" id="A0ABD0L2K1"/>
<keyword evidence="10" id="KW-1185">Reference proteome</keyword>
<evidence type="ECO:0000256" key="7">
    <source>
        <dbReference type="SAM" id="SignalP"/>
    </source>
</evidence>
<evidence type="ECO:0000256" key="2">
    <source>
        <dbReference type="ARBA" id="ARBA00023136"/>
    </source>
</evidence>
<keyword evidence="7" id="KW-0732">Signal</keyword>
<organism evidence="9 10">
    <name type="scientific">Batillaria attramentaria</name>
    <dbReference type="NCBI Taxonomy" id="370345"/>
    <lineage>
        <taxon>Eukaryota</taxon>
        <taxon>Metazoa</taxon>
        <taxon>Spiralia</taxon>
        <taxon>Lophotrochozoa</taxon>
        <taxon>Mollusca</taxon>
        <taxon>Gastropoda</taxon>
        <taxon>Caenogastropoda</taxon>
        <taxon>Sorbeoconcha</taxon>
        <taxon>Cerithioidea</taxon>
        <taxon>Batillariidae</taxon>
        <taxon>Batillaria</taxon>
    </lineage>
</organism>
<keyword evidence="4" id="KW-0325">Glycoprotein</keyword>
<dbReference type="InterPro" id="IPR051275">
    <property type="entry name" value="Cell_adhesion_signaling"/>
</dbReference>
<evidence type="ECO:0000256" key="5">
    <source>
        <dbReference type="ARBA" id="ARBA00023319"/>
    </source>
</evidence>
<feature type="domain" description="Ig-like" evidence="8">
    <location>
        <begin position="602"/>
        <end position="688"/>
    </location>
</feature>
<feature type="signal peptide" evidence="7">
    <location>
        <begin position="1"/>
        <end position="41"/>
    </location>
</feature>
<keyword evidence="3" id="KW-1015">Disulfide bond</keyword>
<feature type="chain" id="PRO_5044741616" description="Ig-like domain-containing protein" evidence="7">
    <location>
        <begin position="42"/>
        <end position="1010"/>
    </location>
</feature>
<dbReference type="PANTHER" id="PTHR11640:SF31">
    <property type="entry name" value="IRREGULAR CHIASM C-ROUGHEST PROTEIN-RELATED"/>
    <property type="match status" value="1"/>
</dbReference>
<protein>
    <recommendedName>
        <fullName evidence="8">Ig-like domain-containing protein</fullName>
    </recommendedName>
</protein>
<evidence type="ECO:0000256" key="6">
    <source>
        <dbReference type="SAM" id="Phobius"/>
    </source>
</evidence>
<evidence type="ECO:0000313" key="10">
    <source>
        <dbReference type="Proteomes" id="UP001519460"/>
    </source>
</evidence>
<comment type="subcellular location">
    <subcellularLocation>
        <location evidence="1">Membrane</location>
        <topology evidence="1">Single-pass type I membrane protein</topology>
    </subcellularLocation>
</comment>
<dbReference type="InterPro" id="IPR007110">
    <property type="entry name" value="Ig-like_dom"/>
</dbReference>
<dbReference type="GO" id="GO:0016020">
    <property type="term" value="C:membrane"/>
    <property type="evidence" value="ECO:0007669"/>
    <property type="project" value="UniProtKB-SubCell"/>
</dbReference>
<feature type="transmembrane region" description="Helical" evidence="6">
    <location>
        <begin position="955"/>
        <end position="979"/>
    </location>
</feature>
<feature type="non-terminal residue" evidence="9">
    <location>
        <position position="1"/>
    </location>
</feature>
<dbReference type="Gene3D" id="2.60.40.10">
    <property type="entry name" value="Immunoglobulins"/>
    <property type="match status" value="1"/>
</dbReference>
<proteinExistence type="predicted"/>
<dbReference type="InterPro" id="IPR036179">
    <property type="entry name" value="Ig-like_dom_sf"/>
</dbReference>
<dbReference type="EMBL" id="JACVVK020000090">
    <property type="protein sequence ID" value="KAK7493724.1"/>
    <property type="molecule type" value="Genomic_DNA"/>
</dbReference>
<accession>A0ABD0L2K1</accession>
<feature type="domain" description="Ig-like" evidence="8">
    <location>
        <begin position="281"/>
        <end position="369"/>
    </location>
</feature>
<dbReference type="PROSITE" id="PS50835">
    <property type="entry name" value="IG_LIKE"/>
    <property type="match status" value="3"/>
</dbReference>
<keyword evidence="2 6" id="KW-0472">Membrane</keyword>
<dbReference type="SUPFAM" id="SSF48726">
    <property type="entry name" value="Immunoglobulin"/>
    <property type="match status" value="2"/>
</dbReference>
<keyword evidence="6" id="KW-0812">Transmembrane</keyword>
<name>A0ABD0L2K1_9CAEN</name>
<feature type="domain" description="Ig-like" evidence="8">
    <location>
        <begin position="444"/>
        <end position="530"/>
    </location>
</feature>
<dbReference type="Proteomes" id="UP001519460">
    <property type="component" value="Unassembled WGS sequence"/>
</dbReference>
<dbReference type="PANTHER" id="PTHR11640">
    <property type="entry name" value="NEPHRIN"/>
    <property type="match status" value="1"/>
</dbReference>
<keyword evidence="5" id="KW-0393">Immunoglobulin domain</keyword>